<dbReference type="Proteomes" id="UP000815846">
    <property type="component" value="Unassembled WGS sequence"/>
</dbReference>
<evidence type="ECO:0000256" key="1">
    <source>
        <dbReference type="SAM" id="Phobius"/>
    </source>
</evidence>
<dbReference type="EMBL" id="PJAI02000054">
    <property type="protein sequence ID" value="TYK64152.1"/>
    <property type="molecule type" value="Genomic_DNA"/>
</dbReference>
<accession>A0ABY3MSP2</accession>
<proteinExistence type="predicted"/>
<keyword evidence="1" id="KW-0812">Transmembrane</keyword>
<protein>
    <submittedName>
        <fullName evidence="2">Uncharacterized protein</fullName>
    </submittedName>
</protein>
<sequence>MKFEFLKPELGTIYKYHAVLVLLLALIPSLSFLWAISSDYDFAIGYILIIQTPIIILTLGVIMSFGAWKNLTRH</sequence>
<comment type="caution">
    <text evidence="2">The sequence shown here is derived from an EMBL/GenBank/DDBJ whole genome shotgun (WGS) entry which is preliminary data.</text>
</comment>
<evidence type="ECO:0000313" key="2">
    <source>
        <dbReference type="EMBL" id="TYK64152.1"/>
    </source>
</evidence>
<dbReference type="RefSeq" id="WP_148747790.1">
    <property type="nucleotide sequence ID" value="NZ_PJAI02000054.1"/>
</dbReference>
<reference evidence="2 3" key="1">
    <citation type="submission" date="2019-08" db="EMBL/GenBank/DDBJ databases">
        <title>Microbe sample from Colwellia echini.</title>
        <authorList>
            <person name="Christiansen L."/>
            <person name="Pathiraja D."/>
            <person name="Schultz-Johansen M."/>
            <person name="Choi I.-G."/>
            <person name="Stougaard P."/>
        </authorList>
    </citation>
    <scope>NUCLEOTIDE SEQUENCE [LARGE SCALE GENOMIC DNA]</scope>
    <source>
        <strain evidence="2 3">A3</strain>
    </source>
</reference>
<keyword evidence="3" id="KW-1185">Reference proteome</keyword>
<keyword evidence="1" id="KW-1133">Transmembrane helix</keyword>
<name>A0ABY3MSP2_9GAMM</name>
<gene>
    <name evidence="2" type="ORF">CWS31_017175</name>
</gene>
<organism evidence="2 3">
    <name type="scientific">Colwellia echini</name>
    <dbReference type="NCBI Taxonomy" id="1982103"/>
    <lineage>
        <taxon>Bacteria</taxon>
        <taxon>Pseudomonadati</taxon>
        <taxon>Pseudomonadota</taxon>
        <taxon>Gammaproteobacteria</taxon>
        <taxon>Alteromonadales</taxon>
        <taxon>Colwelliaceae</taxon>
        <taxon>Colwellia</taxon>
    </lineage>
</organism>
<evidence type="ECO:0000313" key="3">
    <source>
        <dbReference type="Proteomes" id="UP000815846"/>
    </source>
</evidence>
<feature type="transmembrane region" description="Helical" evidence="1">
    <location>
        <begin position="42"/>
        <end position="68"/>
    </location>
</feature>
<keyword evidence="1" id="KW-0472">Membrane</keyword>
<feature type="transmembrane region" description="Helical" evidence="1">
    <location>
        <begin position="12"/>
        <end position="36"/>
    </location>
</feature>